<proteinExistence type="inferred from homology"/>
<evidence type="ECO:0000256" key="2">
    <source>
        <dbReference type="ARBA" id="ARBA00022980"/>
    </source>
</evidence>
<comment type="caution">
    <text evidence="6">The sequence shown here is derived from an EMBL/GenBank/DDBJ whole genome shotgun (WGS) entry which is preliminary data.</text>
</comment>
<dbReference type="GO" id="GO:0005762">
    <property type="term" value="C:mitochondrial large ribosomal subunit"/>
    <property type="evidence" value="ECO:0000318"/>
    <property type="project" value="GO_Central"/>
</dbReference>
<dbReference type="Proteomes" id="UP000002195">
    <property type="component" value="Unassembled WGS sequence"/>
</dbReference>
<dbReference type="PANTHER" id="PTHR13528">
    <property type="entry name" value="39S RIBOSOMAL PROTEIN L28, MITOCHONDRIAL"/>
    <property type="match status" value="1"/>
</dbReference>
<sequence>MSSLFNALNGLACRSVMKRAQRGLYGGKDIIFSDQSSFSTRKTRRTWKPNVQTKTYHSDVLDSNIRVSLTTYTIRCIDKAGSFDNYIIHTKDKDLASELGSDLKVAMKHELQKKALLILENEKQEEELKLKLSDLESTTKQI</sequence>
<evidence type="ECO:0000256" key="1">
    <source>
        <dbReference type="ARBA" id="ARBA00008760"/>
    </source>
</evidence>
<dbReference type="FunFam" id="2.30.170.40:FF:000003">
    <property type="entry name" value="54S ribosomal protein L24"/>
    <property type="match status" value="1"/>
</dbReference>
<dbReference type="PANTHER" id="PTHR13528:SF2">
    <property type="entry name" value="LARGE RIBOSOMAL SUBUNIT PROTEIN BL28M"/>
    <property type="match status" value="1"/>
</dbReference>
<dbReference type="InterPro" id="IPR037147">
    <property type="entry name" value="Ribosomal_bL28_sf"/>
</dbReference>
<dbReference type="dictyBase" id="DDB_G0281601"/>
<dbReference type="InterPro" id="IPR026569">
    <property type="entry name" value="Ribosomal_bL28"/>
</dbReference>
<dbReference type="STRING" id="44689.Q54TR3"/>
<accession>Q54TR3</accession>
<name>Q54TR3_DICDI</name>
<keyword evidence="2" id="KW-0689">Ribosomal protein</keyword>
<dbReference type="GO" id="GO:0003735">
    <property type="term" value="F:structural constituent of ribosome"/>
    <property type="evidence" value="ECO:0000318"/>
    <property type="project" value="GO_Central"/>
</dbReference>
<dbReference type="EMBL" id="AAFI02000042">
    <property type="protein sequence ID" value="EAL66562.1"/>
    <property type="molecule type" value="Genomic_DNA"/>
</dbReference>
<dbReference type="KEGG" id="ddi:DDB_G0281601"/>
<feature type="coiled-coil region" evidence="5">
    <location>
        <begin position="107"/>
        <end position="141"/>
    </location>
</feature>
<reference evidence="6 7" key="1">
    <citation type="journal article" date="2005" name="Nature">
        <title>The genome of the social amoeba Dictyostelium discoideum.</title>
        <authorList>
            <consortium name="The Dictyostelium discoideum Sequencing Consortium"/>
            <person name="Eichinger L."/>
            <person name="Pachebat J.A."/>
            <person name="Glockner G."/>
            <person name="Rajandream M.A."/>
            <person name="Sucgang R."/>
            <person name="Berriman M."/>
            <person name="Song J."/>
            <person name="Olsen R."/>
            <person name="Szafranski K."/>
            <person name="Xu Q."/>
            <person name="Tunggal B."/>
            <person name="Kummerfeld S."/>
            <person name="Madera M."/>
            <person name="Konfortov B.A."/>
            <person name="Rivero F."/>
            <person name="Bankier A.T."/>
            <person name="Lehmann R."/>
            <person name="Hamlin N."/>
            <person name="Davies R."/>
            <person name="Gaudet P."/>
            <person name="Fey P."/>
            <person name="Pilcher K."/>
            <person name="Chen G."/>
            <person name="Saunders D."/>
            <person name="Sodergren E."/>
            <person name="Davis P."/>
            <person name="Kerhornou A."/>
            <person name="Nie X."/>
            <person name="Hall N."/>
            <person name="Anjard C."/>
            <person name="Hemphill L."/>
            <person name="Bason N."/>
            <person name="Farbrother P."/>
            <person name="Desany B."/>
            <person name="Just E."/>
            <person name="Morio T."/>
            <person name="Rost R."/>
            <person name="Churcher C."/>
            <person name="Cooper J."/>
            <person name="Haydock S."/>
            <person name="van Driessche N."/>
            <person name="Cronin A."/>
            <person name="Goodhead I."/>
            <person name="Muzny D."/>
            <person name="Mourier T."/>
            <person name="Pain A."/>
            <person name="Lu M."/>
            <person name="Harper D."/>
            <person name="Lindsay R."/>
            <person name="Hauser H."/>
            <person name="James K."/>
            <person name="Quiles M."/>
            <person name="Madan Babu M."/>
            <person name="Saito T."/>
            <person name="Buchrieser C."/>
            <person name="Wardroper A."/>
            <person name="Felder M."/>
            <person name="Thangavelu M."/>
            <person name="Johnson D."/>
            <person name="Knights A."/>
            <person name="Loulseged H."/>
            <person name="Mungall K."/>
            <person name="Oliver K."/>
            <person name="Price C."/>
            <person name="Quail M.A."/>
            <person name="Urushihara H."/>
            <person name="Hernandez J."/>
            <person name="Rabbinowitsch E."/>
            <person name="Steffen D."/>
            <person name="Sanders M."/>
            <person name="Ma J."/>
            <person name="Kohara Y."/>
            <person name="Sharp S."/>
            <person name="Simmonds M."/>
            <person name="Spiegler S."/>
            <person name="Tivey A."/>
            <person name="Sugano S."/>
            <person name="White B."/>
            <person name="Walker D."/>
            <person name="Woodward J."/>
            <person name="Winckler T."/>
            <person name="Tanaka Y."/>
            <person name="Shaulsky G."/>
            <person name="Schleicher M."/>
            <person name="Weinstock G."/>
            <person name="Rosenthal A."/>
            <person name="Cox E.C."/>
            <person name="Chisholm R.L."/>
            <person name="Gibbs R."/>
            <person name="Loomis W.F."/>
            <person name="Platzer M."/>
            <person name="Kay R.R."/>
            <person name="Williams J."/>
            <person name="Dear P.H."/>
            <person name="Noegel A.A."/>
            <person name="Barrell B."/>
            <person name="Kuspa A."/>
        </authorList>
    </citation>
    <scope>NUCLEOTIDE SEQUENCE [LARGE SCALE GENOMIC DNA]</scope>
    <source>
        <strain evidence="6 7">AX4</strain>
    </source>
</reference>
<evidence type="ECO:0000256" key="4">
    <source>
        <dbReference type="ARBA" id="ARBA00035269"/>
    </source>
</evidence>
<dbReference type="PaxDb" id="44689-DDB0204554"/>
<dbReference type="InterPro" id="IPR034704">
    <property type="entry name" value="Ribosomal_bL28/bL31-like_sf"/>
</dbReference>
<dbReference type="RefSeq" id="XP_640528.1">
    <property type="nucleotide sequence ID" value="XM_635436.1"/>
</dbReference>
<dbReference type="InParanoid" id="Q54TR3"/>
<gene>
    <name evidence="6" type="ORF">DDB_G0281601</name>
</gene>
<dbReference type="OMA" id="FTTHAMR"/>
<dbReference type="SUPFAM" id="SSF143800">
    <property type="entry name" value="L28p-like"/>
    <property type="match status" value="1"/>
</dbReference>
<dbReference type="AlphaFoldDB" id="Q54TR3"/>
<dbReference type="Gene3D" id="2.30.170.40">
    <property type="entry name" value="Ribosomal protein L28/L24"/>
    <property type="match status" value="1"/>
</dbReference>
<dbReference type="PhylomeDB" id="Q54TR3"/>
<dbReference type="Pfam" id="PF00830">
    <property type="entry name" value="Ribosomal_L28"/>
    <property type="match status" value="1"/>
</dbReference>
<evidence type="ECO:0000313" key="6">
    <source>
        <dbReference type="EMBL" id="EAL66562.1"/>
    </source>
</evidence>
<protein>
    <recommendedName>
        <fullName evidence="4">Large ribosomal subunit protein bL28m</fullName>
    </recommendedName>
</protein>
<dbReference type="PRO" id="PR:Q54TR3"/>
<evidence type="ECO:0000256" key="5">
    <source>
        <dbReference type="SAM" id="Coils"/>
    </source>
</evidence>
<evidence type="ECO:0000256" key="3">
    <source>
        <dbReference type="ARBA" id="ARBA00023274"/>
    </source>
</evidence>
<evidence type="ECO:0000313" key="7">
    <source>
        <dbReference type="Proteomes" id="UP000002195"/>
    </source>
</evidence>
<dbReference type="FunCoup" id="Q54TR3">
    <property type="interactions" value="110"/>
</dbReference>
<keyword evidence="3" id="KW-0687">Ribonucleoprotein</keyword>
<dbReference type="VEuPathDB" id="AmoebaDB:DDB_G0281601"/>
<dbReference type="eggNOG" id="KOG3278">
    <property type="taxonomic scope" value="Eukaryota"/>
</dbReference>
<dbReference type="SMR" id="Q54TR3"/>
<dbReference type="HOGENOM" id="CLU_064548_4_3_1"/>
<comment type="similarity">
    <text evidence="1">Belongs to the bacterial ribosomal protein bL28 family.</text>
</comment>
<keyword evidence="7" id="KW-1185">Reference proteome</keyword>
<organism evidence="6 7">
    <name type="scientific">Dictyostelium discoideum</name>
    <name type="common">Social amoeba</name>
    <dbReference type="NCBI Taxonomy" id="44689"/>
    <lineage>
        <taxon>Eukaryota</taxon>
        <taxon>Amoebozoa</taxon>
        <taxon>Evosea</taxon>
        <taxon>Eumycetozoa</taxon>
        <taxon>Dictyostelia</taxon>
        <taxon>Dictyosteliales</taxon>
        <taxon>Dictyosteliaceae</taxon>
        <taxon>Dictyostelium</taxon>
    </lineage>
</organism>
<dbReference type="GeneID" id="8623138"/>
<keyword evidence="5" id="KW-0175">Coiled coil</keyword>